<dbReference type="STRING" id="1915309.AXG55_08490"/>
<evidence type="ECO:0000313" key="3">
    <source>
        <dbReference type="Proteomes" id="UP000184731"/>
    </source>
</evidence>
<dbReference type="KEGG" id="saqi:AXG55_08490"/>
<evidence type="ECO:0000259" key="1">
    <source>
        <dbReference type="Pfam" id="PF07157"/>
    </source>
</evidence>
<dbReference type="RefSeq" id="WP_148697685.1">
    <property type="nucleotide sequence ID" value="NZ_CP017834.1"/>
</dbReference>
<dbReference type="EMBL" id="CP017834">
    <property type="protein sequence ID" value="APJ03940.1"/>
    <property type="molecule type" value="Genomic_DNA"/>
</dbReference>
<proteinExistence type="predicted"/>
<name>A0A1L4D179_9BACT</name>
<reference evidence="2 3" key="1">
    <citation type="submission" date="2016-10" db="EMBL/GenBank/DDBJ databases">
        <title>Silvanigrella aquatica sp. nov., isolated from a freshwater lake located in the Black Forest, Germany, description of Silvanigrellaceae fam. nov., Silvanigrellales ord. nov., reclassification of the order Bdellovibrionales in the class Oligoflexia, reclassification of the families Bacteriovoracaceae and Halobacteriovoraceae in the new order Bacteriovoracales ord. nov., and reclassification of the family Pseudobacteriovoracaceae in the order Oligoflexiales.</title>
        <authorList>
            <person name="Hahn M.W."/>
            <person name="Schmidt J."/>
            <person name="Koll U."/>
            <person name="Rohde M."/>
            <person name="Verbag S."/>
            <person name="Pitt A."/>
            <person name="Nakai R."/>
            <person name="Naganuma T."/>
            <person name="Lang E."/>
        </authorList>
    </citation>
    <scope>NUCLEOTIDE SEQUENCE [LARGE SCALE GENOMIC DNA]</scope>
    <source>
        <strain evidence="2 3">MWH-Nonnen-W8red</strain>
    </source>
</reference>
<dbReference type="Pfam" id="PF07157">
    <property type="entry name" value="DNA_circ_N"/>
    <property type="match status" value="1"/>
</dbReference>
<evidence type="ECO:0000313" key="2">
    <source>
        <dbReference type="EMBL" id="APJ03940.1"/>
    </source>
</evidence>
<dbReference type="OrthoDB" id="378644at2"/>
<keyword evidence="3" id="KW-1185">Reference proteome</keyword>
<dbReference type="AlphaFoldDB" id="A0A1L4D179"/>
<protein>
    <recommendedName>
        <fullName evidence="1">DNA circulation N-terminal domain-containing protein</fullName>
    </recommendedName>
</protein>
<gene>
    <name evidence="2" type="ORF">AXG55_08490</name>
</gene>
<dbReference type="InterPro" id="IPR009826">
    <property type="entry name" value="DNA_circ_N"/>
</dbReference>
<feature type="domain" description="DNA circulation N-terminal" evidence="1">
    <location>
        <begin position="11"/>
        <end position="97"/>
    </location>
</feature>
<sequence>MNSLKSWVQNLKKASFKGIPFEVESHQSEFGRRIVSHSFPYKDKPYNEDLGKKQRSLQITGFLVGDNYFAKRDKLIEAVEKGKSGELIHPYLGSMEVECASISVSESHTKGRFCSIQFTFLETGTQLPLKVTENKIAKVFSACAQLTEKSQKSFENKFSALNASSKYLHKMQDAIKSSMSGIKNAEKFVSSVTQLATDLSYVVRNVNSSIHKTTMFTGNISSLIYGAFCALDSCIKGSLSDKNKKAMAKLIPTYAMPGMFQMLFKNDHKNDSATYTKVQLAEQSYKKILAYKSMFKMRLFFLMQNRKRSPDEIKVDQNIYELEILIKIFTICAWCEMVTTATFLSVNDINKARDDIAEAIDSLMHNKTIDDEVYDMLYQLRSRIYDNLNSIANKLPVIYKVKIRYRQTLLNFCFEQFGNLDKENEILYLNNIKNPEYLFKGQILKVIA</sequence>
<dbReference type="Proteomes" id="UP000184731">
    <property type="component" value="Chromosome"/>
</dbReference>
<accession>A0A1L4D179</accession>
<organism evidence="2 3">
    <name type="scientific">Silvanigrella aquatica</name>
    <dbReference type="NCBI Taxonomy" id="1915309"/>
    <lineage>
        <taxon>Bacteria</taxon>
        <taxon>Pseudomonadati</taxon>
        <taxon>Bdellovibrionota</taxon>
        <taxon>Oligoflexia</taxon>
        <taxon>Silvanigrellales</taxon>
        <taxon>Silvanigrellaceae</taxon>
        <taxon>Silvanigrella</taxon>
    </lineage>
</organism>